<dbReference type="Gramene" id="PHT79169">
    <property type="protein sequence ID" value="PHT79169"/>
    <property type="gene ID" value="T459_17221"/>
</dbReference>
<evidence type="ECO:0000313" key="2">
    <source>
        <dbReference type="Proteomes" id="UP000222542"/>
    </source>
</evidence>
<keyword evidence="2" id="KW-1185">Reference proteome</keyword>
<accession>A0A2G2ZB19</accession>
<dbReference type="AlphaFoldDB" id="A0A2G2ZB19"/>
<proteinExistence type="predicted"/>
<protein>
    <submittedName>
        <fullName evidence="1">Uncharacterized protein</fullName>
    </submittedName>
</protein>
<dbReference type="EMBL" id="AYRZ02000006">
    <property type="protein sequence ID" value="PHT79169.1"/>
    <property type="molecule type" value="Genomic_DNA"/>
</dbReference>
<dbReference type="Proteomes" id="UP000222542">
    <property type="component" value="Unassembled WGS sequence"/>
</dbReference>
<reference evidence="1 2" key="1">
    <citation type="journal article" date="2014" name="Nat. Genet.">
        <title>Genome sequence of the hot pepper provides insights into the evolution of pungency in Capsicum species.</title>
        <authorList>
            <person name="Kim S."/>
            <person name="Park M."/>
            <person name="Yeom S.I."/>
            <person name="Kim Y.M."/>
            <person name="Lee J.M."/>
            <person name="Lee H.A."/>
            <person name="Seo E."/>
            <person name="Choi J."/>
            <person name="Cheong K."/>
            <person name="Kim K.T."/>
            <person name="Jung K."/>
            <person name="Lee G.W."/>
            <person name="Oh S.K."/>
            <person name="Bae C."/>
            <person name="Kim S.B."/>
            <person name="Lee H.Y."/>
            <person name="Kim S.Y."/>
            <person name="Kim M.S."/>
            <person name="Kang B.C."/>
            <person name="Jo Y.D."/>
            <person name="Yang H.B."/>
            <person name="Jeong H.J."/>
            <person name="Kang W.H."/>
            <person name="Kwon J.K."/>
            <person name="Shin C."/>
            <person name="Lim J.Y."/>
            <person name="Park J.H."/>
            <person name="Huh J.H."/>
            <person name="Kim J.S."/>
            <person name="Kim B.D."/>
            <person name="Cohen O."/>
            <person name="Paran I."/>
            <person name="Suh M.C."/>
            <person name="Lee S.B."/>
            <person name="Kim Y.K."/>
            <person name="Shin Y."/>
            <person name="Noh S.J."/>
            <person name="Park J."/>
            <person name="Seo Y.S."/>
            <person name="Kwon S.Y."/>
            <person name="Kim H.A."/>
            <person name="Park J.M."/>
            <person name="Kim H.J."/>
            <person name="Choi S.B."/>
            <person name="Bosland P.W."/>
            <person name="Reeves G."/>
            <person name="Jo S.H."/>
            <person name="Lee B.W."/>
            <person name="Cho H.T."/>
            <person name="Choi H.S."/>
            <person name="Lee M.S."/>
            <person name="Yu Y."/>
            <person name="Do Choi Y."/>
            <person name="Park B.S."/>
            <person name="van Deynze A."/>
            <person name="Ashrafi H."/>
            <person name="Hill T."/>
            <person name="Kim W.T."/>
            <person name="Pai H.S."/>
            <person name="Ahn H.K."/>
            <person name="Yeam I."/>
            <person name="Giovannoni J.J."/>
            <person name="Rose J.K."/>
            <person name="Sorensen I."/>
            <person name="Lee S.J."/>
            <person name="Kim R.W."/>
            <person name="Choi I.Y."/>
            <person name="Choi B.S."/>
            <person name="Lim J.S."/>
            <person name="Lee Y.H."/>
            <person name="Choi D."/>
        </authorList>
    </citation>
    <scope>NUCLEOTIDE SEQUENCE [LARGE SCALE GENOMIC DNA]</scope>
    <source>
        <strain evidence="2">cv. CM334</strain>
    </source>
</reference>
<reference evidence="1 2" key="2">
    <citation type="journal article" date="2017" name="Genome Biol.">
        <title>New reference genome sequences of hot pepper reveal the massive evolution of plant disease-resistance genes by retroduplication.</title>
        <authorList>
            <person name="Kim S."/>
            <person name="Park J."/>
            <person name="Yeom S.I."/>
            <person name="Kim Y.M."/>
            <person name="Seo E."/>
            <person name="Kim K.T."/>
            <person name="Kim M.S."/>
            <person name="Lee J.M."/>
            <person name="Cheong K."/>
            <person name="Shin H.S."/>
            <person name="Kim S.B."/>
            <person name="Han K."/>
            <person name="Lee J."/>
            <person name="Park M."/>
            <person name="Lee H.A."/>
            <person name="Lee H.Y."/>
            <person name="Lee Y."/>
            <person name="Oh S."/>
            <person name="Lee J.H."/>
            <person name="Choi E."/>
            <person name="Choi E."/>
            <person name="Lee S.E."/>
            <person name="Jeon J."/>
            <person name="Kim H."/>
            <person name="Choi G."/>
            <person name="Song H."/>
            <person name="Lee J."/>
            <person name="Lee S.C."/>
            <person name="Kwon J.K."/>
            <person name="Lee H.Y."/>
            <person name="Koo N."/>
            <person name="Hong Y."/>
            <person name="Kim R.W."/>
            <person name="Kang W.H."/>
            <person name="Huh J.H."/>
            <person name="Kang B.C."/>
            <person name="Yang T.J."/>
            <person name="Lee Y.H."/>
            <person name="Bennetzen J.L."/>
            <person name="Choi D."/>
        </authorList>
    </citation>
    <scope>NUCLEOTIDE SEQUENCE [LARGE SCALE GENOMIC DNA]</scope>
    <source>
        <strain evidence="2">cv. CM334</strain>
    </source>
</reference>
<evidence type="ECO:0000313" key="1">
    <source>
        <dbReference type="EMBL" id="PHT79169.1"/>
    </source>
</evidence>
<sequence>MRNTNSTWIMRQELGDTSRRRRWLSLGSALDSVQRRCSLESARRHMRTHFGRMSSTVPMQELDLLQKRCGYNYGATSIASISRANAPQPMAPAEKPRKFAGIDFKRWQQKMFFYQQHYVFEGSLVRMLLRNYILSGLQDDLYNVCSGTKTSKELWGELE</sequence>
<organism evidence="1 2">
    <name type="scientific">Capsicum annuum</name>
    <name type="common">Capsicum pepper</name>
    <dbReference type="NCBI Taxonomy" id="4072"/>
    <lineage>
        <taxon>Eukaryota</taxon>
        <taxon>Viridiplantae</taxon>
        <taxon>Streptophyta</taxon>
        <taxon>Embryophyta</taxon>
        <taxon>Tracheophyta</taxon>
        <taxon>Spermatophyta</taxon>
        <taxon>Magnoliopsida</taxon>
        <taxon>eudicotyledons</taxon>
        <taxon>Gunneridae</taxon>
        <taxon>Pentapetalae</taxon>
        <taxon>asterids</taxon>
        <taxon>lamiids</taxon>
        <taxon>Solanales</taxon>
        <taxon>Solanaceae</taxon>
        <taxon>Solanoideae</taxon>
        <taxon>Capsiceae</taxon>
        <taxon>Capsicum</taxon>
    </lineage>
</organism>
<comment type="caution">
    <text evidence="1">The sequence shown here is derived from an EMBL/GenBank/DDBJ whole genome shotgun (WGS) entry which is preliminary data.</text>
</comment>
<name>A0A2G2ZB19_CAPAN</name>
<gene>
    <name evidence="1" type="ORF">T459_17221</name>
</gene>